<evidence type="ECO:0000313" key="1">
    <source>
        <dbReference type="EMBL" id="KAF6119697.1"/>
    </source>
</evidence>
<gene>
    <name evidence="1" type="ORF">HJG60_010145</name>
</gene>
<accession>A0A834AS51</accession>
<comment type="caution">
    <text evidence="1">The sequence shown here is derived from an EMBL/GenBank/DDBJ whole genome shotgun (WGS) entry which is preliminary data.</text>
</comment>
<reference evidence="1 2" key="1">
    <citation type="journal article" date="2020" name="Nature">
        <title>Six reference-quality genomes reveal evolution of bat adaptations.</title>
        <authorList>
            <person name="Jebb D."/>
            <person name="Huang Z."/>
            <person name="Pippel M."/>
            <person name="Hughes G.M."/>
            <person name="Lavrichenko K."/>
            <person name="Devanna P."/>
            <person name="Winkler S."/>
            <person name="Jermiin L.S."/>
            <person name="Skirmuntt E.C."/>
            <person name="Katzourakis A."/>
            <person name="Burkitt-Gray L."/>
            <person name="Ray D.A."/>
            <person name="Sullivan K.A.M."/>
            <person name="Roscito J.G."/>
            <person name="Kirilenko B.M."/>
            <person name="Davalos L.M."/>
            <person name="Corthals A.P."/>
            <person name="Power M.L."/>
            <person name="Jones G."/>
            <person name="Ransome R.D."/>
            <person name="Dechmann D.K.N."/>
            <person name="Locatelli A.G."/>
            <person name="Puechmaille S.J."/>
            <person name="Fedrigo O."/>
            <person name="Jarvis E.D."/>
            <person name="Hiller M."/>
            <person name="Vernes S.C."/>
            <person name="Myers E.W."/>
            <person name="Teeling E.C."/>
        </authorList>
    </citation>
    <scope>NUCLEOTIDE SEQUENCE [LARGE SCALE GENOMIC DNA]</scope>
    <source>
        <strain evidence="1">Bat1K_MPI-CBG_1</strain>
    </source>
</reference>
<dbReference type="Proteomes" id="UP000664940">
    <property type="component" value="Unassembled WGS sequence"/>
</dbReference>
<protein>
    <submittedName>
        <fullName evidence="1">Uncharacterized protein</fullName>
    </submittedName>
</protein>
<evidence type="ECO:0000313" key="2">
    <source>
        <dbReference type="Proteomes" id="UP000664940"/>
    </source>
</evidence>
<name>A0A834AS51_9CHIR</name>
<dbReference type="AlphaFoldDB" id="A0A834AS51"/>
<sequence length="132" mass="14835">MGQMRGLRGVADADSAELSRGSENQTLTSVKFKENLNQFISPVFFFLFFKHFTYLFLEGGEAREEERERSTSVWLPLLCSQQGTWPATQACALTGNRTGDPSVHRPTLSPLSHTSQGSPVFFLLHMCKTNIY</sequence>
<dbReference type="EMBL" id="JABVXQ010000003">
    <property type="protein sequence ID" value="KAF6119697.1"/>
    <property type="molecule type" value="Genomic_DNA"/>
</dbReference>
<organism evidence="1 2">
    <name type="scientific">Phyllostomus discolor</name>
    <name type="common">pale spear-nosed bat</name>
    <dbReference type="NCBI Taxonomy" id="89673"/>
    <lineage>
        <taxon>Eukaryota</taxon>
        <taxon>Metazoa</taxon>
        <taxon>Chordata</taxon>
        <taxon>Craniata</taxon>
        <taxon>Vertebrata</taxon>
        <taxon>Euteleostomi</taxon>
        <taxon>Mammalia</taxon>
        <taxon>Eutheria</taxon>
        <taxon>Laurasiatheria</taxon>
        <taxon>Chiroptera</taxon>
        <taxon>Yangochiroptera</taxon>
        <taxon>Phyllostomidae</taxon>
        <taxon>Phyllostominae</taxon>
        <taxon>Phyllostomus</taxon>
    </lineage>
</organism>
<proteinExistence type="predicted"/>